<dbReference type="Gene3D" id="3.20.20.370">
    <property type="entry name" value="Glycoside hydrolase/deacetylase"/>
    <property type="match status" value="1"/>
</dbReference>
<proteinExistence type="predicted"/>
<organism evidence="1 2">
    <name type="scientific">Sporolactobacillus shoreae</name>
    <dbReference type="NCBI Taxonomy" id="1465501"/>
    <lineage>
        <taxon>Bacteria</taxon>
        <taxon>Bacillati</taxon>
        <taxon>Bacillota</taxon>
        <taxon>Bacilli</taxon>
        <taxon>Bacillales</taxon>
        <taxon>Sporolactobacillaceae</taxon>
        <taxon>Sporolactobacillus</taxon>
    </lineage>
</organism>
<dbReference type="PANTHER" id="PTHR30292:SF0">
    <property type="entry name" value="5-OXOPROLINASE SUBUNIT A"/>
    <property type="match status" value="1"/>
</dbReference>
<dbReference type="PANTHER" id="PTHR30292">
    <property type="entry name" value="UNCHARACTERIZED PROTEIN YBGL-RELATED"/>
    <property type="match status" value="1"/>
</dbReference>
<dbReference type="CDD" id="cd10787">
    <property type="entry name" value="LamB_YcsF_like"/>
    <property type="match status" value="1"/>
</dbReference>
<dbReference type="GO" id="GO:0017168">
    <property type="term" value="F:5-oxoprolinase (ATP-hydrolyzing) activity"/>
    <property type="evidence" value="ECO:0007669"/>
    <property type="project" value="UniProtKB-EC"/>
</dbReference>
<name>A0A4Z0GSI9_9BACL</name>
<dbReference type="SUPFAM" id="SSF88713">
    <property type="entry name" value="Glycoside hydrolase/deacetylase"/>
    <property type="match status" value="1"/>
</dbReference>
<dbReference type="InterPro" id="IPR005501">
    <property type="entry name" value="LamB/YcsF/PxpA-like"/>
</dbReference>
<dbReference type="EC" id="3.5.2.9" evidence="1"/>
<keyword evidence="1" id="KW-0378">Hydrolase</keyword>
<keyword evidence="2" id="KW-1185">Reference proteome</keyword>
<sequence length="257" mass="28002">MVASIDFNSDMGESYGLYRYGEDEQILPYITSINLACGFHGGDPGVMRKTVELAKKKGLGIGAHPGLPDILGFGRRYIEVAPQDLYDYVLYQIGALSGFMKHAGLNLSHVKPHGAIYMMVLDHEDLSKALCQAIYDFDSSLPIYTIAGSVTEKVAEDIGLSVVPEYFADRPYTEKGVKMFGWTRDEIGSPEDIAGRVLEVVRSGSVTGLGGVKVPIHAQTICVHSDTPNSAQIVRTINETLTNTGIELKAPHNLVRQ</sequence>
<comment type="caution">
    <text evidence="1">The sequence shown here is derived from an EMBL/GenBank/DDBJ whole genome shotgun (WGS) entry which is preliminary data.</text>
</comment>
<dbReference type="EMBL" id="SRJD01000002">
    <property type="protein sequence ID" value="TGA99897.1"/>
    <property type="molecule type" value="Genomic_DNA"/>
</dbReference>
<dbReference type="NCBIfam" id="NF003816">
    <property type="entry name" value="PRK05406.1-5"/>
    <property type="match status" value="1"/>
</dbReference>
<accession>A0A4Z0GSI9</accession>
<reference evidence="1 2" key="1">
    <citation type="journal article" date="2015" name="Int. J. Syst. Evol. Microbiol.">
        <title>Sporolactobacillus shoreae sp. nov. and Sporolactobacillus spathodeae sp. nov., two spore-forming lactic acid bacteria isolated from tree barks in Thailand.</title>
        <authorList>
            <person name="Thamacharoensuk T."/>
            <person name="Kitahara M."/>
            <person name="Ohkuma M."/>
            <person name="Thongchul N."/>
            <person name="Tanasupawat S."/>
        </authorList>
    </citation>
    <scope>NUCLEOTIDE SEQUENCE [LARGE SCALE GENOMIC DNA]</scope>
    <source>
        <strain evidence="1 2">BK92</strain>
    </source>
</reference>
<dbReference type="OrthoDB" id="9773478at2"/>
<dbReference type="RefSeq" id="WP_135347292.1">
    <property type="nucleotide sequence ID" value="NZ_SRJD01000002.1"/>
</dbReference>
<dbReference type="InterPro" id="IPR011330">
    <property type="entry name" value="Glyco_hydro/deAcase_b/a-brl"/>
</dbReference>
<dbReference type="NCBIfam" id="NF003814">
    <property type="entry name" value="PRK05406.1-3"/>
    <property type="match status" value="1"/>
</dbReference>
<dbReference type="Pfam" id="PF03746">
    <property type="entry name" value="LamB_YcsF"/>
    <property type="match status" value="1"/>
</dbReference>
<protein>
    <submittedName>
        <fullName evidence="1">5-oxoprolinase subunit PxpA</fullName>
        <ecNumber evidence="1">3.5.2.9</ecNumber>
    </submittedName>
</protein>
<evidence type="ECO:0000313" key="2">
    <source>
        <dbReference type="Proteomes" id="UP000298347"/>
    </source>
</evidence>
<gene>
    <name evidence="1" type="primary">pxpA</name>
    <name evidence="1" type="ORF">E4665_02815</name>
</gene>
<dbReference type="AlphaFoldDB" id="A0A4Z0GSI9"/>
<dbReference type="Proteomes" id="UP000298347">
    <property type="component" value="Unassembled WGS sequence"/>
</dbReference>
<dbReference type="GO" id="GO:0005975">
    <property type="term" value="P:carbohydrate metabolic process"/>
    <property type="evidence" value="ECO:0007669"/>
    <property type="project" value="InterPro"/>
</dbReference>
<evidence type="ECO:0000313" key="1">
    <source>
        <dbReference type="EMBL" id="TGA99897.1"/>
    </source>
</evidence>